<gene>
    <name evidence="4" type="primary">LOC104957517</name>
</gene>
<feature type="coiled-coil region" evidence="1">
    <location>
        <begin position="1096"/>
        <end position="1306"/>
    </location>
</feature>
<accession>A0A6I9PBP2</accession>
<feature type="coiled-coil region" evidence="1">
    <location>
        <begin position="973"/>
        <end position="1035"/>
    </location>
</feature>
<evidence type="ECO:0000256" key="1">
    <source>
        <dbReference type="SAM" id="Coils"/>
    </source>
</evidence>
<evidence type="ECO:0000256" key="2">
    <source>
        <dbReference type="SAM" id="MobiDB-lite"/>
    </source>
</evidence>
<feature type="compositionally biased region" description="Polar residues" evidence="2">
    <location>
        <begin position="898"/>
        <end position="914"/>
    </location>
</feature>
<organism evidence="3 4">
    <name type="scientific">Notothenia coriiceps</name>
    <name type="common">black rockcod</name>
    <dbReference type="NCBI Taxonomy" id="8208"/>
    <lineage>
        <taxon>Eukaryota</taxon>
        <taxon>Metazoa</taxon>
        <taxon>Chordata</taxon>
        <taxon>Craniata</taxon>
        <taxon>Vertebrata</taxon>
        <taxon>Euteleostomi</taxon>
        <taxon>Actinopterygii</taxon>
        <taxon>Neopterygii</taxon>
        <taxon>Teleostei</taxon>
        <taxon>Neoteleostei</taxon>
        <taxon>Acanthomorphata</taxon>
        <taxon>Eupercaria</taxon>
        <taxon>Perciformes</taxon>
        <taxon>Notothenioidei</taxon>
        <taxon>Nototheniidae</taxon>
        <taxon>Notothenia</taxon>
    </lineage>
</organism>
<protein>
    <submittedName>
        <fullName evidence="4">Golgin subfamily A member 6-like protein 22</fullName>
    </submittedName>
</protein>
<feature type="compositionally biased region" description="Basic and acidic residues" evidence="2">
    <location>
        <begin position="916"/>
        <end position="926"/>
    </location>
</feature>
<feature type="coiled-coil region" evidence="1">
    <location>
        <begin position="446"/>
        <end position="527"/>
    </location>
</feature>
<dbReference type="Proteomes" id="UP000504611">
    <property type="component" value="Unplaced"/>
</dbReference>
<feature type="non-terminal residue" evidence="4">
    <location>
        <position position="1344"/>
    </location>
</feature>
<evidence type="ECO:0000313" key="4">
    <source>
        <dbReference type="RefSeq" id="XP_010783466.1"/>
    </source>
</evidence>
<feature type="coiled-coil region" evidence="1">
    <location>
        <begin position="102"/>
        <end position="139"/>
    </location>
</feature>
<feature type="region of interest" description="Disordered" evidence="2">
    <location>
        <begin position="879"/>
        <end position="936"/>
    </location>
</feature>
<dbReference type="GeneID" id="104957517"/>
<dbReference type="RefSeq" id="XP_010783466.1">
    <property type="nucleotide sequence ID" value="XM_010785164.1"/>
</dbReference>
<reference evidence="4" key="1">
    <citation type="submission" date="2025-08" db="UniProtKB">
        <authorList>
            <consortium name="RefSeq"/>
        </authorList>
    </citation>
    <scope>IDENTIFICATION</scope>
    <source>
        <tissue evidence="4">Muscle</tissue>
    </source>
</reference>
<dbReference type="KEGG" id="ncc:104957517"/>
<keyword evidence="3" id="KW-1185">Reference proteome</keyword>
<name>A0A6I9PBP2_9TELE</name>
<feature type="coiled-coil region" evidence="1">
    <location>
        <begin position="551"/>
        <end position="759"/>
    </location>
</feature>
<proteinExistence type="predicted"/>
<sequence length="1344" mass="161028">MMTSMKFQVSKSTKDVFSGQNTASIKDQTFEIISDRDGIEDAITKETISLQQSKTLADRHLIEDIKMQTELQEKTIMDEEKTKLAIRVGNEREVKNQMCKLKNREEEIREQIKFAMENMEEESQEIKKLIIYINDLQSQKPETENWLRITGRESTTDEIVKFEVKVKKQENGKGVEKEEQKQSQDSTQYMQTNNDKIKEGFATKDTGSDDFQRLRAEIYKTQKNIRLVNLDLDNQAEESHINQDHEDKDGTIEGLLQELKRFQELLKMVQIEIRQREMHLKEEISNMKSRKTTAKIQERKLDHRLEKMMRDRDEFEVLKIKTQKQPEVRRKLAKVKGTIEKVAARTRQKSQDIDIVRKETQEKLKKLEDLSCKIETTKKELEKRHAFISKEITDLLKFNTELRQKEDREFPLESIKTLKGDKKKHDRMETDTHMDNMPEKIMGKDIEEMEKDITRLISEQEKREKEMKLTLDQKNCEIEKLKESVTEQVKLETESKEIEILKQRIQVERESLIIEREQAEAEAYEINCLRESIKREKQELVDSTKTTKREIREMEILRSELEIKKKESEQIFRRNMQKKWNVIQREKGELKRETQKMRRELDQRLEEIKRERYESEIFWIKLQRQKDEMAEEKQRVKEQTTDKGKAEMDEMVSMKGSIQKQKQGLEIRLEEVKREKREVEVLKCELENKITENQQMIRRSIKKEQDVKNMLAQLEEEQHAFKREAQKRRKELDQRLERIHRKRDELEIMKLKLQRESEQSKGGAVVSSMATATQVQNSIKKHWELIQKSIEKKLIEEWNGEVTDEKQHIVDQAEKKITQRREVVGNIKIGIKRQKKRICALKSMKKKQIHLEQDEVSIIKERKEELGEEDLRTEALMVKDEGQREKKKKREMKRPNNDIVNQKRQKIPKTSNLTKEQIEPEKKKEPELDEEGKNGANEIELLKKQGLIRNSNMEDENVTKQRNLNLVEKHLDLKKLDEELKKERGDLDRESEVMNKEKLDFDLIRSDILKQRDMLEQQRQDIKEETEKLEITKTDLQVLKGHADIQFDEINKEKANIKDLTLHLHTEKDKLENIMTMIVLKQEEQKLKEDQFSRQTQELETRKTSLLEEREELDLLRKDLNKKREEVETATNTISSEREILNQMQSTTDTQRTMLNNEKDRMERGMSDLKTREDRILNTMKSMEILREKHHQLNERMSEEIQNKKIRLEENNEDTFKLLSVLEQKHDVLDKQKEHMSRYTETLQRERERLKILLSESVTQRQEMGNQLKQEALLERTNLLELKAELKKEREDLDRESEVMNKEKLDFDLIRSDILKQRDMLEQQRQYIKEETENMEITKTDLQV</sequence>
<evidence type="ECO:0000313" key="3">
    <source>
        <dbReference type="Proteomes" id="UP000504611"/>
    </source>
</evidence>
<keyword evidence="1" id="KW-0175">Coiled coil</keyword>
<dbReference type="OrthoDB" id="10255522at2759"/>